<dbReference type="Proteomes" id="UP000282184">
    <property type="component" value="Unassembled WGS sequence"/>
</dbReference>
<comment type="caution">
    <text evidence="2">The sequence shown here is derived from an EMBL/GenBank/DDBJ whole genome shotgun (WGS) entry which is preliminary data.</text>
</comment>
<dbReference type="RefSeq" id="WP_126694710.1">
    <property type="nucleotide sequence ID" value="NZ_RXOF01000012.1"/>
</dbReference>
<keyword evidence="1" id="KW-0732">Signal</keyword>
<proteinExistence type="predicted"/>
<keyword evidence="3" id="KW-1185">Reference proteome</keyword>
<feature type="chain" id="PRO_5018602695" evidence="1">
    <location>
        <begin position="26"/>
        <end position="174"/>
    </location>
</feature>
<gene>
    <name evidence="2" type="ORF">EJV47_18705</name>
</gene>
<accession>A0A3S0H2Z8</accession>
<dbReference type="AlphaFoldDB" id="A0A3S0H2Z8"/>
<feature type="signal peptide" evidence="1">
    <location>
        <begin position="1"/>
        <end position="25"/>
    </location>
</feature>
<evidence type="ECO:0000256" key="1">
    <source>
        <dbReference type="SAM" id="SignalP"/>
    </source>
</evidence>
<sequence length="174" mass="19854">MLLQRIFSTAAVAVSLCLLPQLSQAQLVNDPAQAAAARDSVLARANDYHQRIEQRAKVFSVRVHRLGKRRRVVRGYYVQGSTVGPSVRKRAWKHVTRTLATGVVRERYLGYVEGEKVLEETRTNHQTTYVRVHRLVKASNVNFIIGRAPLGYCTSEGYVKWGREQYILTQPTRF</sequence>
<name>A0A3S0H2Z8_9BACT</name>
<protein>
    <submittedName>
        <fullName evidence="2">Uncharacterized protein</fullName>
    </submittedName>
</protein>
<organism evidence="2 3">
    <name type="scientific">Hymenobacter gummosus</name>
    <dbReference type="NCBI Taxonomy" id="1776032"/>
    <lineage>
        <taxon>Bacteria</taxon>
        <taxon>Pseudomonadati</taxon>
        <taxon>Bacteroidota</taxon>
        <taxon>Cytophagia</taxon>
        <taxon>Cytophagales</taxon>
        <taxon>Hymenobacteraceae</taxon>
        <taxon>Hymenobacter</taxon>
    </lineage>
</organism>
<reference evidence="2 3" key="1">
    <citation type="submission" date="2018-12" db="EMBL/GenBank/DDBJ databases">
        <title>Hymenobacter gummosus sp. nov., isolated from a spring.</title>
        <authorList>
            <person name="Nie L."/>
        </authorList>
    </citation>
    <scope>NUCLEOTIDE SEQUENCE [LARGE SCALE GENOMIC DNA]</scope>
    <source>
        <strain evidence="2 3">KCTC 52166</strain>
    </source>
</reference>
<dbReference type="OrthoDB" id="886836at2"/>
<evidence type="ECO:0000313" key="2">
    <source>
        <dbReference type="EMBL" id="RTQ47457.1"/>
    </source>
</evidence>
<evidence type="ECO:0000313" key="3">
    <source>
        <dbReference type="Proteomes" id="UP000282184"/>
    </source>
</evidence>
<dbReference type="EMBL" id="RXOF01000012">
    <property type="protein sequence ID" value="RTQ47457.1"/>
    <property type="molecule type" value="Genomic_DNA"/>
</dbReference>